<organism evidence="2">
    <name type="scientific">Guillardia theta (strain CCMP2712)</name>
    <name type="common">Cryptophyte</name>
    <dbReference type="NCBI Taxonomy" id="905079"/>
    <lineage>
        <taxon>Eukaryota</taxon>
        <taxon>Cryptophyceae</taxon>
        <taxon>Pyrenomonadales</taxon>
        <taxon>Geminigeraceae</taxon>
        <taxon>Guillardia</taxon>
    </lineage>
</organism>
<keyword evidence="4" id="KW-1185">Reference proteome</keyword>
<gene>
    <name evidence="2" type="ORF">GUITHDRAFT_106878</name>
</gene>
<name>L1JH64_GUITC</name>
<evidence type="ECO:0000313" key="2">
    <source>
        <dbReference type="EMBL" id="EKX47435.1"/>
    </source>
</evidence>
<dbReference type="RefSeq" id="XP_005834415.1">
    <property type="nucleotide sequence ID" value="XM_005834358.1"/>
</dbReference>
<dbReference type="HOGENOM" id="CLU_657972_0_0_1"/>
<feature type="compositionally biased region" description="Polar residues" evidence="1">
    <location>
        <begin position="272"/>
        <end position="282"/>
    </location>
</feature>
<evidence type="ECO:0000313" key="4">
    <source>
        <dbReference type="Proteomes" id="UP000011087"/>
    </source>
</evidence>
<dbReference type="GeneID" id="17304098"/>
<dbReference type="AlphaFoldDB" id="L1JH64"/>
<feature type="region of interest" description="Disordered" evidence="1">
    <location>
        <begin position="147"/>
        <end position="171"/>
    </location>
</feature>
<evidence type="ECO:0000256" key="1">
    <source>
        <dbReference type="SAM" id="MobiDB-lite"/>
    </source>
</evidence>
<dbReference type="PaxDb" id="55529-EKX47435"/>
<dbReference type="Proteomes" id="UP000011087">
    <property type="component" value="Unassembled WGS sequence"/>
</dbReference>
<reference evidence="2 4" key="1">
    <citation type="journal article" date="2012" name="Nature">
        <title>Algal genomes reveal evolutionary mosaicism and the fate of nucleomorphs.</title>
        <authorList>
            <consortium name="DOE Joint Genome Institute"/>
            <person name="Curtis B.A."/>
            <person name="Tanifuji G."/>
            <person name="Burki F."/>
            <person name="Gruber A."/>
            <person name="Irimia M."/>
            <person name="Maruyama S."/>
            <person name="Arias M.C."/>
            <person name="Ball S.G."/>
            <person name="Gile G.H."/>
            <person name="Hirakawa Y."/>
            <person name="Hopkins J.F."/>
            <person name="Kuo A."/>
            <person name="Rensing S.A."/>
            <person name="Schmutz J."/>
            <person name="Symeonidi A."/>
            <person name="Elias M."/>
            <person name="Eveleigh R.J."/>
            <person name="Herman E.K."/>
            <person name="Klute M.J."/>
            <person name="Nakayama T."/>
            <person name="Obornik M."/>
            <person name="Reyes-Prieto A."/>
            <person name="Armbrust E.V."/>
            <person name="Aves S.J."/>
            <person name="Beiko R.G."/>
            <person name="Coutinho P."/>
            <person name="Dacks J.B."/>
            <person name="Durnford D.G."/>
            <person name="Fast N.M."/>
            <person name="Green B.R."/>
            <person name="Grisdale C.J."/>
            <person name="Hempel F."/>
            <person name="Henrissat B."/>
            <person name="Hoppner M.P."/>
            <person name="Ishida K."/>
            <person name="Kim E."/>
            <person name="Koreny L."/>
            <person name="Kroth P.G."/>
            <person name="Liu Y."/>
            <person name="Malik S.B."/>
            <person name="Maier U.G."/>
            <person name="McRose D."/>
            <person name="Mock T."/>
            <person name="Neilson J.A."/>
            <person name="Onodera N.T."/>
            <person name="Poole A.M."/>
            <person name="Pritham E.J."/>
            <person name="Richards T.A."/>
            <person name="Rocap G."/>
            <person name="Roy S.W."/>
            <person name="Sarai C."/>
            <person name="Schaack S."/>
            <person name="Shirato S."/>
            <person name="Slamovits C.H."/>
            <person name="Spencer D.F."/>
            <person name="Suzuki S."/>
            <person name="Worden A.Z."/>
            <person name="Zauner S."/>
            <person name="Barry K."/>
            <person name="Bell C."/>
            <person name="Bharti A.K."/>
            <person name="Crow J.A."/>
            <person name="Grimwood J."/>
            <person name="Kramer R."/>
            <person name="Lindquist E."/>
            <person name="Lucas S."/>
            <person name="Salamov A."/>
            <person name="McFadden G.I."/>
            <person name="Lane C.E."/>
            <person name="Keeling P.J."/>
            <person name="Gray M.W."/>
            <person name="Grigoriev I.V."/>
            <person name="Archibald J.M."/>
        </authorList>
    </citation>
    <scope>NUCLEOTIDE SEQUENCE</scope>
    <source>
        <strain evidence="2 4">CCMP2712</strain>
    </source>
</reference>
<feature type="compositionally biased region" description="Low complexity" evidence="1">
    <location>
        <begin position="286"/>
        <end position="298"/>
    </location>
</feature>
<accession>L1JH64</accession>
<dbReference type="KEGG" id="gtt:GUITHDRAFT_106878"/>
<sequence>MDSYCPRIVDLLRRVPAKKLWNGVQSPSYNFLFRDKPRSLIEVQETSQCLIGVCCLYDKSQTEIPAGLLDGAEEDSSNQDHRLDESLPVNTTGIFASPTIAELARNISPHSYPLSKLDGYFGTEKSLKGNKKSKTKKRKAKVVFGSQYREEPAPRPKSPAVNQESNTHPHRSRCWSEMGGVYLGMSVPEGYFEKLSFRILALNISNSAQLFRARCSKNIEDLVNISFSTVKNYVAPQICWSCDVTIRFDKELFGHVEIFVSNRARNGVQGLEESSPSRSGSWFRNLPSTSQSQLPSSVRSTTSSLMDELASKSSESIFIPVGIVRRKGGFDMKNAHLNYYPSPISSSSLSLRSPPAISDLFTAPVYSKQFEAVETVSSSSSHTFKYLPMHISPSRPSSVAEMFLVRRGSQILLVASSH</sequence>
<reference evidence="4" key="2">
    <citation type="submission" date="2012-11" db="EMBL/GenBank/DDBJ databases">
        <authorList>
            <person name="Kuo A."/>
            <person name="Curtis B.A."/>
            <person name="Tanifuji G."/>
            <person name="Burki F."/>
            <person name="Gruber A."/>
            <person name="Irimia M."/>
            <person name="Maruyama S."/>
            <person name="Arias M.C."/>
            <person name="Ball S.G."/>
            <person name="Gile G.H."/>
            <person name="Hirakawa Y."/>
            <person name="Hopkins J.F."/>
            <person name="Rensing S.A."/>
            <person name="Schmutz J."/>
            <person name="Symeonidi A."/>
            <person name="Elias M."/>
            <person name="Eveleigh R.J."/>
            <person name="Herman E.K."/>
            <person name="Klute M.J."/>
            <person name="Nakayama T."/>
            <person name="Obornik M."/>
            <person name="Reyes-Prieto A."/>
            <person name="Armbrust E.V."/>
            <person name="Aves S.J."/>
            <person name="Beiko R.G."/>
            <person name="Coutinho P."/>
            <person name="Dacks J.B."/>
            <person name="Durnford D.G."/>
            <person name="Fast N.M."/>
            <person name="Green B.R."/>
            <person name="Grisdale C."/>
            <person name="Hempe F."/>
            <person name="Henrissat B."/>
            <person name="Hoppner M.P."/>
            <person name="Ishida K.-I."/>
            <person name="Kim E."/>
            <person name="Koreny L."/>
            <person name="Kroth P.G."/>
            <person name="Liu Y."/>
            <person name="Malik S.-B."/>
            <person name="Maier U.G."/>
            <person name="McRose D."/>
            <person name="Mock T."/>
            <person name="Neilson J.A."/>
            <person name="Onodera N.T."/>
            <person name="Poole A.M."/>
            <person name="Pritham E.J."/>
            <person name="Richards T.A."/>
            <person name="Rocap G."/>
            <person name="Roy S.W."/>
            <person name="Sarai C."/>
            <person name="Schaack S."/>
            <person name="Shirato S."/>
            <person name="Slamovits C.H."/>
            <person name="Spencer D.F."/>
            <person name="Suzuki S."/>
            <person name="Worden A.Z."/>
            <person name="Zauner S."/>
            <person name="Barry K."/>
            <person name="Bell C."/>
            <person name="Bharti A.K."/>
            <person name="Crow J.A."/>
            <person name="Grimwood J."/>
            <person name="Kramer R."/>
            <person name="Lindquist E."/>
            <person name="Lucas S."/>
            <person name="Salamov A."/>
            <person name="McFadden G.I."/>
            <person name="Lane C.E."/>
            <person name="Keeling P.J."/>
            <person name="Gray M.W."/>
            <person name="Grigoriev I.V."/>
            <person name="Archibald J.M."/>
        </authorList>
    </citation>
    <scope>NUCLEOTIDE SEQUENCE</scope>
    <source>
        <strain evidence="4">CCMP2712</strain>
    </source>
</reference>
<protein>
    <submittedName>
        <fullName evidence="2 3">Uncharacterized protein</fullName>
    </submittedName>
</protein>
<evidence type="ECO:0000313" key="3">
    <source>
        <dbReference type="EnsemblProtists" id="EKX47435"/>
    </source>
</evidence>
<proteinExistence type="predicted"/>
<reference evidence="3" key="3">
    <citation type="submission" date="2016-03" db="UniProtKB">
        <authorList>
            <consortium name="EnsemblProtists"/>
        </authorList>
    </citation>
    <scope>IDENTIFICATION</scope>
</reference>
<dbReference type="EnsemblProtists" id="EKX47435">
    <property type="protein sequence ID" value="EKX47435"/>
    <property type="gene ID" value="GUITHDRAFT_106878"/>
</dbReference>
<dbReference type="EMBL" id="JH992990">
    <property type="protein sequence ID" value="EKX47435.1"/>
    <property type="molecule type" value="Genomic_DNA"/>
</dbReference>
<feature type="region of interest" description="Disordered" evidence="1">
    <location>
        <begin position="269"/>
        <end position="298"/>
    </location>
</feature>